<sequence length="857" mass="91052">MVAARQVVAVVILAVVRLLNAKPCCQNLLLSPAWPLPASAANCTSLQSGRRMAIQPSRYDYHDSVDDPNRALVNCTVHDAAAFSEWVNALTMQVVSSCSNETVQCAVVERGSRLQTAVGGIPLSDDREIDLCWSFYTNVNLANRTCGLDGDLQTTALSGCRISVPLHLSTPLVEDTTVTFFRAFLAYSNGSGRDDDRSNGFVVYLNESEARRLNESACHVRKMPKAMKVSPPLLARQSKAYCGPHARLVVIMADCETHCLSLHHSMCQTGILRPGVVSGVTSTCVGKDNTRCVIRLRGQAWDSDLIALASWIADQPTTLFVEGTFLSVPYNDHARAATQNGALGARPYNDPDLLSVKLNLTGDGEVVGVLDTGIDTAHCAFATGPDGPPLFNQSQGVGADLTRSKIVQYVVSPLPGPMQTDSTDEKPDGHGSHVCGTIVGTDRGGLSSNVGMAPHARIAFFDGMLSSAMGMAIPDDMAVVFDWAAGAGAAVHSNSWGSAVPIPYNTQSEGVDTYMYENPTFLAVYAAGNAGACGRRATIGQPAGAKNALTVGASLSNGQLNVLAWFSSQGPASDDGRIKPDVIAPGNGTVSVDSGTTCGTTTMSGTSMATPVVSGHLLLVRQWFRREMNLVPSGSLLKAMMVASGVELTSRSGCPTYKSRYPAPDNDQGWGRVQLDRVLYEAPGHLLVVDKAVIPDNTNHVYRVCVKAGAISQVRIALTWTDPPGSPIAPTLINDLDLVVLDTATGAFGLGNHGDLPDRVNPVEVLRYFPRQTSRDTELIIEVRAQAIRQGDGQAYSLVVSSDLSLEGGAAAACHSGPRARRTRSTPSWVFTKTSTPSSAEIEQSTPTTTIMDFDNQ</sequence>
<name>A0A3P3Y8F8_PLABS</name>
<evidence type="ECO:0000256" key="6">
    <source>
        <dbReference type="PROSITE-ProRule" id="PRU01240"/>
    </source>
</evidence>
<dbReference type="EC" id="3.4.21.62" evidence="5"/>
<keyword evidence="8" id="KW-0732">Signal</keyword>
<dbReference type="PANTHER" id="PTHR43399">
    <property type="entry name" value="SUBTILISIN-RELATED"/>
    <property type="match status" value="1"/>
</dbReference>
<evidence type="ECO:0000256" key="2">
    <source>
        <dbReference type="ARBA" id="ARBA00022801"/>
    </source>
</evidence>
<dbReference type="InterPro" id="IPR015500">
    <property type="entry name" value="Peptidase_S8_subtilisin-rel"/>
</dbReference>
<dbReference type="InterPro" id="IPR023827">
    <property type="entry name" value="Peptidase_S8_Asp-AS"/>
</dbReference>
<proteinExistence type="inferred from homology"/>
<keyword evidence="2 6" id="KW-0378">Hydrolase</keyword>
<dbReference type="GO" id="GO:0004252">
    <property type="term" value="F:serine-type endopeptidase activity"/>
    <property type="evidence" value="ECO:0007669"/>
    <property type="project" value="UniProtKB-UniRule"/>
</dbReference>
<dbReference type="CDD" id="cd04842">
    <property type="entry name" value="Peptidases_S8_Kp43_protease"/>
    <property type="match status" value="1"/>
</dbReference>
<protein>
    <recommendedName>
        <fullName evidence="5">subtilisin</fullName>
        <ecNumber evidence="5">3.4.21.62</ecNumber>
    </recommendedName>
</protein>
<dbReference type="InterPro" id="IPR036852">
    <property type="entry name" value="Peptidase_S8/S53_dom_sf"/>
</dbReference>
<dbReference type="PROSITE" id="PS51892">
    <property type="entry name" value="SUBTILASE"/>
    <property type="match status" value="1"/>
</dbReference>
<accession>A0A3P3Y8F8</accession>
<keyword evidence="1 6" id="KW-0645">Protease</keyword>
<dbReference type="Pfam" id="PF00082">
    <property type="entry name" value="Peptidase_S8"/>
    <property type="match status" value="1"/>
</dbReference>
<dbReference type="AlphaFoldDB" id="A0A3P3Y8F8"/>
<feature type="chain" id="PRO_5018070563" description="subtilisin" evidence="8">
    <location>
        <begin position="22"/>
        <end position="857"/>
    </location>
</feature>
<dbReference type="InterPro" id="IPR008979">
    <property type="entry name" value="Galactose-bd-like_sf"/>
</dbReference>
<keyword evidence="10" id="KW-0496">Mitochondrion</keyword>
<organism evidence="10 11">
    <name type="scientific">Plasmodiophora brassicae</name>
    <name type="common">Clubroot disease agent</name>
    <dbReference type="NCBI Taxonomy" id="37360"/>
    <lineage>
        <taxon>Eukaryota</taxon>
        <taxon>Sar</taxon>
        <taxon>Rhizaria</taxon>
        <taxon>Endomyxa</taxon>
        <taxon>Phytomyxea</taxon>
        <taxon>Plasmodiophorida</taxon>
        <taxon>Plasmodiophoridae</taxon>
        <taxon>Plasmodiophora</taxon>
    </lineage>
</organism>
<evidence type="ECO:0000313" key="10">
    <source>
        <dbReference type="EMBL" id="SPQ96394.1"/>
    </source>
</evidence>
<feature type="domain" description="Peptidase S8/S53" evidence="9">
    <location>
        <begin position="362"/>
        <end position="671"/>
    </location>
</feature>
<feature type="active site" description="Charge relay system" evidence="6">
    <location>
        <position position="607"/>
    </location>
</feature>
<evidence type="ECO:0000313" key="11">
    <source>
        <dbReference type="Proteomes" id="UP000290189"/>
    </source>
</evidence>
<dbReference type="InterPro" id="IPR034058">
    <property type="entry name" value="TagA/B/C/D_pept_dom"/>
</dbReference>
<dbReference type="PROSITE" id="PS00137">
    <property type="entry name" value="SUBTILASE_HIS"/>
    <property type="match status" value="1"/>
</dbReference>
<keyword evidence="3 6" id="KW-0720">Serine protease</keyword>
<feature type="active site" description="Charge relay system" evidence="6">
    <location>
        <position position="371"/>
    </location>
</feature>
<dbReference type="InterPro" id="IPR023828">
    <property type="entry name" value="Peptidase_S8_Ser-AS"/>
</dbReference>
<evidence type="ECO:0000256" key="5">
    <source>
        <dbReference type="ARBA" id="ARBA00023619"/>
    </source>
</evidence>
<evidence type="ECO:0000259" key="9">
    <source>
        <dbReference type="Pfam" id="PF00082"/>
    </source>
</evidence>
<gene>
    <name evidence="10" type="ORF">PLBR_LOCUS3609</name>
</gene>
<dbReference type="GO" id="GO:0006508">
    <property type="term" value="P:proteolysis"/>
    <property type="evidence" value="ECO:0007669"/>
    <property type="project" value="UniProtKB-KW"/>
</dbReference>
<feature type="active site" description="Charge relay system" evidence="6">
    <location>
        <position position="430"/>
    </location>
</feature>
<evidence type="ECO:0000256" key="3">
    <source>
        <dbReference type="ARBA" id="ARBA00022825"/>
    </source>
</evidence>
<dbReference type="Gene3D" id="2.60.120.380">
    <property type="match status" value="1"/>
</dbReference>
<dbReference type="EMBL" id="OVEO01000005">
    <property type="protein sequence ID" value="SPQ96394.1"/>
    <property type="molecule type" value="Genomic_DNA"/>
</dbReference>
<comment type="catalytic activity">
    <reaction evidence="4">
        <text>Hydrolysis of proteins with broad specificity for peptide bonds, and a preference for a large uncharged residue in P1. Hydrolyzes peptide amides.</text>
        <dbReference type="EC" id="3.4.21.62"/>
    </reaction>
</comment>
<dbReference type="Proteomes" id="UP000290189">
    <property type="component" value="Unassembled WGS sequence"/>
</dbReference>
<dbReference type="PROSITE" id="PS00138">
    <property type="entry name" value="SUBTILASE_SER"/>
    <property type="match status" value="1"/>
</dbReference>
<dbReference type="InterPro" id="IPR000209">
    <property type="entry name" value="Peptidase_S8/S53_dom"/>
</dbReference>
<dbReference type="InterPro" id="IPR051048">
    <property type="entry name" value="Peptidase_S8/S53_subtilisin"/>
</dbReference>
<geneLocation type="mitochondrion" evidence="10"/>
<dbReference type="InterPro" id="IPR022398">
    <property type="entry name" value="Peptidase_S8_His-AS"/>
</dbReference>
<comment type="similarity">
    <text evidence="6 7">Belongs to the peptidase S8 family.</text>
</comment>
<feature type="signal peptide" evidence="8">
    <location>
        <begin position="1"/>
        <end position="21"/>
    </location>
</feature>
<evidence type="ECO:0000256" key="8">
    <source>
        <dbReference type="SAM" id="SignalP"/>
    </source>
</evidence>
<dbReference type="PRINTS" id="PR00723">
    <property type="entry name" value="SUBTILISIN"/>
</dbReference>
<dbReference type="PROSITE" id="PS00136">
    <property type="entry name" value="SUBTILASE_ASP"/>
    <property type="match status" value="1"/>
</dbReference>
<reference evidence="10 11" key="1">
    <citation type="submission" date="2018-03" db="EMBL/GenBank/DDBJ databases">
        <authorList>
            <person name="Fogelqvist J."/>
        </authorList>
    </citation>
    <scope>NUCLEOTIDE SEQUENCE [LARGE SCALE GENOMIC DNA]</scope>
</reference>
<evidence type="ECO:0000256" key="7">
    <source>
        <dbReference type="RuleBase" id="RU003355"/>
    </source>
</evidence>
<dbReference type="PANTHER" id="PTHR43399:SF5">
    <property type="entry name" value="PEPTIDASE S8 FAMILY WITH PROTEASE-ASSOCIATED DOMAIN"/>
    <property type="match status" value="1"/>
</dbReference>
<dbReference type="SUPFAM" id="SSF49785">
    <property type="entry name" value="Galactose-binding domain-like"/>
    <property type="match status" value="1"/>
</dbReference>
<evidence type="ECO:0000256" key="1">
    <source>
        <dbReference type="ARBA" id="ARBA00022670"/>
    </source>
</evidence>
<dbReference type="Gene3D" id="3.40.50.200">
    <property type="entry name" value="Peptidase S8/S53 domain"/>
    <property type="match status" value="1"/>
</dbReference>
<dbReference type="SUPFAM" id="SSF52743">
    <property type="entry name" value="Subtilisin-like"/>
    <property type="match status" value="1"/>
</dbReference>
<evidence type="ECO:0000256" key="4">
    <source>
        <dbReference type="ARBA" id="ARBA00023529"/>
    </source>
</evidence>